<dbReference type="PANTHER" id="PTHR18895:SF74">
    <property type="entry name" value="MTRF1L RELEASE FACTOR GLUTAMINE METHYLTRANSFERASE"/>
    <property type="match status" value="1"/>
</dbReference>
<dbReference type="InterPro" id="IPR029063">
    <property type="entry name" value="SAM-dependent_MTases_sf"/>
</dbReference>
<protein>
    <recommendedName>
        <fullName evidence="4">Release factor glutamine methyltransferase</fullName>
    </recommendedName>
</protein>
<name>A0A4Q7UTL6_PSEST</name>
<gene>
    <name evidence="2" type="ORF">EV383_0965</name>
</gene>
<dbReference type="OrthoDB" id="9800643at2"/>
<dbReference type="Gene3D" id="3.40.50.150">
    <property type="entry name" value="Vaccinia Virus protein VP39"/>
    <property type="match status" value="1"/>
</dbReference>
<dbReference type="SUPFAM" id="SSF53335">
    <property type="entry name" value="S-adenosyl-L-methionine-dependent methyltransferases"/>
    <property type="match status" value="1"/>
</dbReference>
<feature type="compositionally biased region" description="Low complexity" evidence="1">
    <location>
        <begin position="180"/>
        <end position="194"/>
    </location>
</feature>
<evidence type="ECO:0008006" key="4">
    <source>
        <dbReference type="Google" id="ProtNLM"/>
    </source>
</evidence>
<feature type="region of interest" description="Disordered" evidence="1">
    <location>
        <begin position="89"/>
        <end position="113"/>
    </location>
</feature>
<proteinExistence type="predicted"/>
<evidence type="ECO:0000313" key="2">
    <source>
        <dbReference type="EMBL" id="RZT84131.1"/>
    </source>
</evidence>
<organism evidence="2 3">
    <name type="scientific">Pseudonocardia sediminis</name>
    <dbReference type="NCBI Taxonomy" id="1397368"/>
    <lineage>
        <taxon>Bacteria</taxon>
        <taxon>Bacillati</taxon>
        <taxon>Actinomycetota</taxon>
        <taxon>Actinomycetes</taxon>
        <taxon>Pseudonocardiales</taxon>
        <taxon>Pseudonocardiaceae</taxon>
        <taxon>Pseudonocardia</taxon>
    </lineage>
</organism>
<dbReference type="PANTHER" id="PTHR18895">
    <property type="entry name" value="HEMK METHYLTRANSFERASE"/>
    <property type="match status" value="1"/>
</dbReference>
<comment type="caution">
    <text evidence="2">The sequence shown here is derived from an EMBL/GenBank/DDBJ whole genome shotgun (WGS) entry which is preliminary data.</text>
</comment>
<dbReference type="AlphaFoldDB" id="A0A4Q7UTL6"/>
<sequence>MNVDAGPVVARLRAAGCVFAEDEAALLLEAAADEAALDSLVARRVEGLPLEHLLGWAEFGGLRIDVAPGVFVPRRRTEALVHEAVALLGSPTASPPSLPPAMPDRSGPAVRVGTPGPRMPIVVDLCCGAGAIGAAVASTLRSLHTGSSSTPGPSTPGPSTPGPSTPGPSTPGPATPGPAVPGAAVPGAAVPELAGPEPAVPGAAVPELAVPELAAPGSVGPESAVPGAAVSGWAGPESAGPGGVPIELHAAEIDPAAVACARRNLAPFRGHVYEGDLDAPLPAELRGRVSVLVANVPYVPTDAIATMPPEARDHEPRVALDGGADGLDVARRVAAAAPGWLAPGGSLLIETGREQSAVLAGVFTAHGLRARVVEDDDLGSTVVIGTRPGPLPPPHSG</sequence>
<dbReference type="InterPro" id="IPR050320">
    <property type="entry name" value="N5-glutamine_MTase"/>
</dbReference>
<evidence type="ECO:0000313" key="3">
    <source>
        <dbReference type="Proteomes" id="UP000291591"/>
    </source>
</evidence>
<evidence type="ECO:0000256" key="1">
    <source>
        <dbReference type="SAM" id="MobiDB-lite"/>
    </source>
</evidence>
<feature type="compositionally biased region" description="Pro residues" evidence="1">
    <location>
        <begin position="153"/>
        <end position="179"/>
    </location>
</feature>
<dbReference type="Proteomes" id="UP000291591">
    <property type="component" value="Unassembled WGS sequence"/>
</dbReference>
<feature type="region of interest" description="Disordered" evidence="1">
    <location>
        <begin position="143"/>
        <end position="194"/>
    </location>
</feature>
<dbReference type="EMBL" id="SHKL01000001">
    <property type="protein sequence ID" value="RZT84131.1"/>
    <property type="molecule type" value="Genomic_DNA"/>
</dbReference>
<keyword evidence="3" id="KW-1185">Reference proteome</keyword>
<feature type="compositionally biased region" description="Pro residues" evidence="1">
    <location>
        <begin position="93"/>
        <end position="102"/>
    </location>
</feature>
<reference evidence="2 3" key="1">
    <citation type="submission" date="2019-02" db="EMBL/GenBank/DDBJ databases">
        <title>Sequencing the genomes of 1000 actinobacteria strains.</title>
        <authorList>
            <person name="Klenk H.-P."/>
        </authorList>
    </citation>
    <scope>NUCLEOTIDE SEQUENCE [LARGE SCALE GENOMIC DNA]</scope>
    <source>
        <strain evidence="2 3">DSM 45779</strain>
    </source>
</reference>
<accession>A0A4Q7UTL6</accession>